<dbReference type="EC" id="3.1.2.-" evidence="3"/>
<dbReference type="GO" id="GO:0047617">
    <property type="term" value="F:fatty acyl-CoA hydrolase activity"/>
    <property type="evidence" value="ECO:0007669"/>
    <property type="project" value="TreeGrafter"/>
</dbReference>
<name>A0AAW9NR40_9BACL</name>
<sequence>MYISEKQIEIRYAETDQMGVVYHANYLIWLEIGRTQLIKDLGFEYAKLEADGYLSPVIDVSIQYKAALRYGQVATVRTWIEAHSRLRTTYGYEVLHEDGTMAATATTVHTLVRKENFRPVSLSKVDPAWDAAYIKNMREMC</sequence>
<dbReference type="Pfam" id="PF13279">
    <property type="entry name" value="4HBT_2"/>
    <property type="match status" value="1"/>
</dbReference>
<dbReference type="PANTHER" id="PTHR31793:SF27">
    <property type="entry name" value="NOVEL THIOESTERASE SUPERFAMILY DOMAIN AND SAPOSIN A-TYPE DOMAIN CONTAINING PROTEIN (0610012H03RIK)"/>
    <property type="match status" value="1"/>
</dbReference>
<proteinExistence type="inferred from homology"/>
<dbReference type="AlphaFoldDB" id="A0AAW9NR40"/>
<dbReference type="InterPro" id="IPR006684">
    <property type="entry name" value="YbgC/YbaW"/>
</dbReference>
<dbReference type="Gene3D" id="3.10.129.10">
    <property type="entry name" value="Hotdog Thioesterase"/>
    <property type="match status" value="1"/>
</dbReference>
<dbReference type="Proteomes" id="UP001344888">
    <property type="component" value="Unassembled WGS sequence"/>
</dbReference>
<dbReference type="InterPro" id="IPR029069">
    <property type="entry name" value="HotDog_dom_sf"/>
</dbReference>
<dbReference type="PANTHER" id="PTHR31793">
    <property type="entry name" value="4-HYDROXYBENZOYL-COA THIOESTERASE FAMILY MEMBER"/>
    <property type="match status" value="1"/>
</dbReference>
<protein>
    <submittedName>
        <fullName evidence="3">Thioesterase family protein</fullName>
        <ecNumber evidence="3">3.1.2.-</ecNumber>
    </submittedName>
</protein>
<evidence type="ECO:0000313" key="3">
    <source>
        <dbReference type="EMBL" id="MEC1177196.1"/>
    </source>
</evidence>
<comment type="similarity">
    <text evidence="1">Belongs to the 4-hydroxybenzoyl-CoA thioesterase family.</text>
</comment>
<dbReference type="RefSeq" id="WP_326121449.1">
    <property type="nucleotide sequence ID" value="NZ_JARSFG010000003.1"/>
</dbReference>
<organism evidence="3 4">
    <name type="scientific">Metasolibacillus meyeri</name>
    <dbReference type="NCBI Taxonomy" id="1071052"/>
    <lineage>
        <taxon>Bacteria</taxon>
        <taxon>Bacillati</taxon>
        <taxon>Bacillota</taxon>
        <taxon>Bacilli</taxon>
        <taxon>Bacillales</taxon>
        <taxon>Caryophanaceae</taxon>
        <taxon>Metasolibacillus</taxon>
    </lineage>
</organism>
<gene>
    <name evidence="3" type="ORF">P9B03_01755</name>
</gene>
<evidence type="ECO:0000256" key="1">
    <source>
        <dbReference type="ARBA" id="ARBA00005953"/>
    </source>
</evidence>
<dbReference type="InterPro" id="IPR050563">
    <property type="entry name" value="4-hydroxybenzoyl-CoA_TE"/>
</dbReference>
<keyword evidence="2 3" id="KW-0378">Hydrolase</keyword>
<comment type="caution">
    <text evidence="3">The sequence shown here is derived from an EMBL/GenBank/DDBJ whole genome shotgun (WGS) entry which is preliminary data.</text>
</comment>
<evidence type="ECO:0000313" key="4">
    <source>
        <dbReference type="Proteomes" id="UP001344888"/>
    </source>
</evidence>
<dbReference type="SUPFAM" id="SSF54637">
    <property type="entry name" value="Thioesterase/thiol ester dehydrase-isomerase"/>
    <property type="match status" value="1"/>
</dbReference>
<dbReference type="PIRSF" id="PIRSF003230">
    <property type="entry name" value="YbgC"/>
    <property type="match status" value="1"/>
</dbReference>
<dbReference type="NCBIfam" id="TIGR00051">
    <property type="entry name" value="YbgC/FadM family acyl-CoA thioesterase"/>
    <property type="match status" value="1"/>
</dbReference>
<dbReference type="EMBL" id="JARSFG010000003">
    <property type="protein sequence ID" value="MEC1177196.1"/>
    <property type="molecule type" value="Genomic_DNA"/>
</dbReference>
<reference evidence="3 4" key="1">
    <citation type="submission" date="2023-03" db="EMBL/GenBank/DDBJ databases">
        <title>Bacillus Genome Sequencing.</title>
        <authorList>
            <person name="Dunlap C."/>
        </authorList>
    </citation>
    <scope>NUCLEOTIDE SEQUENCE [LARGE SCALE GENOMIC DNA]</scope>
    <source>
        <strain evidence="3 4">B-59205</strain>
    </source>
</reference>
<accession>A0AAW9NR40</accession>
<dbReference type="CDD" id="cd00586">
    <property type="entry name" value="4HBT"/>
    <property type="match status" value="1"/>
</dbReference>
<keyword evidence="4" id="KW-1185">Reference proteome</keyword>
<evidence type="ECO:0000256" key="2">
    <source>
        <dbReference type="ARBA" id="ARBA00022801"/>
    </source>
</evidence>